<dbReference type="WBParaSite" id="maker-uti_cns_0001803-snap-gene-0.2-mRNA-1">
    <property type="protein sequence ID" value="maker-uti_cns_0001803-snap-gene-0.2-mRNA-1"/>
    <property type="gene ID" value="maker-uti_cns_0001803-snap-gene-0.2"/>
</dbReference>
<dbReference type="GO" id="GO:0005829">
    <property type="term" value="C:cytosol"/>
    <property type="evidence" value="ECO:0007669"/>
    <property type="project" value="TreeGrafter"/>
</dbReference>
<name>A0A1I8GGA4_9PLAT</name>
<keyword evidence="9" id="KW-1185">Reference proteome</keyword>
<evidence type="ECO:0000256" key="8">
    <source>
        <dbReference type="ARBA" id="ARBA00032323"/>
    </source>
</evidence>
<evidence type="ECO:0000313" key="10">
    <source>
        <dbReference type="WBParaSite" id="maker-uti_cns_0001803-snap-gene-0.2-mRNA-1"/>
    </source>
</evidence>
<sequence length="393" mass="44813">MTMTSQSAAENYLDVQKRSNDIFAEDWQIIEKYYLKKLWHQLTLKLLEFVNKEAVFQSNVLIDGFYENFLSDFEHIINPLAMSELVLVIVKKMRSQADKQDAIPGFVEKIRDKVLAKAKDGTVAVVLCNIALATFYLEDRKDNPAARKLMEEAGSKLQEFDYVTPVHDRYFALTSAYHRTLGNHAEYYREALRYLGCTKLENMPVEERRAWASTVAVAALLGKGVYNFGELLMHEVLTSLDGTEQSWLVQLLYAFNKGDIAAFAQLRPRWSGQPDLAKQEQFLKQKVTLMCLIELAFKRPTTQRQIPFAEISQATMVPVEEVEYLLMRALSLDLIRGKINEVDKLVHVTWVQPRVLDVNQLASVQRKLTAWVTSAAAMEEMMRGSAGDGLMAV</sequence>
<keyword evidence="5" id="KW-0647">Proteasome</keyword>
<evidence type="ECO:0000256" key="3">
    <source>
        <dbReference type="ARBA" id="ARBA00011441"/>
    </source>
</evidence>
<dbReference type="Proteomes" id="UP000095280">
    <property type="component" value="Unplaced"/>
</dbReference>
<evidence type="ECO:0000313" key="9">
    <source>
        <dbReference type="Proteomes" id="UP000095280"/>
    </source>
</evidence>
<evidence type="ECO:0000256" key="2">
    <source>
        <dbReference type="ARBA" id="ARBA00006207"/>
    </source>
</evidence>
<evidence type="ECO:0000256" key="4">
    <source>
        <dbReference type="ARBA" id="ARBA00015732"/>
    </source>
</evidence>
<dbReference type="GO" id="GO:0008541">
    <property type="term" value="C:proteasome regulatory particle, lid subcomplex"/>
    <property type="evidence" value="ECO:0007669"/>
    <property type="project" value="TreeGrafter"/>
</dbReference>
<dbReference type="InterPro" id="IPR054179">
    <property type="entry name" value="PSD13_N"/>
</dbReference>
<reference evidence="10" key="1">
    <citation type="submission" date="2016-11" db="UniProtKB">
        <authorList>
            <consortium name="WormBaseParasite"/>
        </authorList>
    </citation>
    <scope>IDENTIFICATION</scope>
</reference>
<evidence type="ECO:0000256" key="5">
    <source>
        <dbReference type="ARBA" id="ARBA00022942"/>
    </source>
</evidence>
<dbReference type="Pfam" id="PF22037">
    <property type="entry name" value="PSD13_N"/>
    <property type="match status" value="1"/>
</dbReference>
<comment type="similarity">
    <text evidence="2">Belongs to the proteasome subunit S11 family.</text>
</comment>
<dbReference type="InterPro" id="IPR036390">
    <property type="entry name" value="WH_DNA-bd_sf"/>
</dbReference>
<dbReference type="SUPFAM" id="SSF46785">
    <property type="entry name" value="Winged helix' DNA-binding domain"/>
    <property type="match status" value="1"/>
</dbReference>
<dbReference type="PANTHER" id="PTHR10539">
    <property type="entry name" value="26S PROTEASOME NON-ATPASE REGULATORY SUBUNIT 13"/>
    <property type="match status" value="1"/>
</dbReference>
<dbReference type="OrthoDB" id="1093at2759"/>
<dbReference type="InterPro" id="IPR000717">
    <property type="entry name" value="PCI_dom"/>
</dbReference>
<dbReference type="PANTHER" id="PTHR10539:SF0">
    <property type="entry name" value="26S PROTEASOME NON-ATPASE REGULATORY SUBUNIT 13"/>
    <property type="match status" value="1"/>
</dbReference>
<dbReference type="InterPro" id="IPR035298">
    <property type="entry name" value="PSMD13"/>
</dbReference>
<dbReference type="Pfam" id="PF01399">
    <property type="entry name" value="PCI"/>
    <property type="match status" value="1"/>
</dbReference>
<comment type="subunit">
    <text evidence="3">Component of the 19S proteasome regulatory particle complex. The 26S proteasome consists of a 20S core particle (CP) and two 19S regulatory subunits (RP). The regulatory particle is made of a lid composed of 9 subunits including PSMD13, a base containing 6 ATPases and few additional components.</text>
</comment>
<comment type="function">
    <text evidence="1">Component of the 26S proteasome, a multiprotein complex involved in the ATP-dependent degradation of ubiquitinated proteins. This complex plays a key role in the maintenance of protein homeostasis by removing misfolded or damaged proteins, which could impair cellular functions, and by removing proteins whose functions are no longer required. Therefore, the proteasome participates in numerous cellular processes, including cell cycle progression, apoptosis, or DNA damage repair.</text>
</comment>
<proteinExistence type="inferred from homology"/>
<accession>A0A1I8GGA4</accession>
<dbReference type="STRING" id="282301.A0A1I8GGA4"/>
<dbReference type="GO" id="GO:0006511">
    <property type="term" value="P:ubiquitin-dependent protein catabolic process"/>
    <property type="evidence" value="ECO:0007669"/>
    <property type="project" value="TreeGrafter"/>
</dbReference>
<evidence type="ECO:0000256" key="1">
    <source>
        <dbReference type="ARBA" id="ARBA00002362"/>
    </source>
</evidence>
<evidence type="ECO:0000256" key="6">
    <source>
        <dbReference type="ARBA" id="ARBA00029749"/>
    </source>
</evidence>
<dbReference type="GO" id="GO:0005198">
    <property type="term" value="F:structural molecule activity"/>
    <property type="evidence" value="ECO:0007669"/>
    <property type="project" value="TreeGrafter"/>
</dbReference>
<evidence type="ECO:0000256" key="7">
    <source>
        <dbReference type="ARBA" id="ARBA00031303"/>
    </source>
</evidence>
<dbReference type="PROSITE" id="PS50250">
    <property type="entry name" value="PCI"/>
    <property type="match status" value="1"/>
</dbReference>
<protein>
    <recommendedName>
        <fullName evidence="4">26S proteasome non-ATPase regulatory subunit 13</fullName>
    </recommendedName>
    <alternativeName>
        <fullName evidence="6">26S proteasome regulatory subunit RPN9</fullName>
    </alternativeName>
    <alternativeName>
        <fullName evidence="8">26S proteasome regulatory subunit S11</fullName>
    </alternativeName>
    <alternativeName>
        <fullName evidence="7">26S proteasome regulatory subunit p40.5</fullName>
    </alternativeName>
</protein>
<dbReference type="GO" id="GO:0005634">
    <property type="term" value="C:nucleus"/>
    <property type="evidence" value="ECO:0007669"/>
    <property type="project" value="TreeGrafter"/>
</dbReference>
<dbReference type="SMART" id="SM00088">
    <property type="entry name" value="PINT"/>
    <property type="match status" value="1"/>
</dbReference>
<dbReference type="AlphaFoldDB" id="A0A1I8GGA4"/>
<organism evidence="9 10">
    <name type="scientific">Macrostomum lignano</name>
    <dbReference type="NCBI Taxonomy" id="282301"/>
    <lineage>
        <taxon>Eukaryota</taxon>
        <taxon>Metazoa</taxon>
        <taxon>Spiralia</taxon>
        <taxon>Lophotrochozoa</taxon>
        <taxon>Platyhelminthes</taxon>
        <taxon>Rhabditophora</taxon>
        <taxon>Macrostomorpha</taxon>
        <taxon>Macrostomida</taxon>
        <taxon>Macrostomidae</taxon>
        <taxon>Macrostomum</taxon>
    </lineage>
</organism>